<proteinExistence type="predicted"/>
<gene>
    <name evidence="6" type="ORF">TRFO_33188</name>
</gene>
<dbReference type="Gene3D" id="1.10.10.60">
    <property type="entry name" value="Homeodomain-like"/>
    <property type="match status" value="2"/>
</dbReference>
<keyword evidence="2" id="KW-0238">DNA-binding</keyword>
<feature type="region of interest" description="Disordered" evidence="3">
    <location>
        <begin position="1"/>
        <end position="73"/>
    </location>
</feature>
<reference evidence="6" key="1">
    <citation type="submission" date="2016-10" db="EMBL/GenBank/DDBJ databases">
        <authorList>
            <person name="Benchimol M."/>
            <person name="Almeida L.G."/>
            <person name="Vasconcelos A.T."/>
            <person name="Perreira-Neves A."/>
            <person name="Rosa I.A."/>
            <person name="Tasca T."/>
            <person name="Bogo M.R."/>
            <person name="de Souza W."/>
        </authorList>
    </citation>
    <scope>NUCLEOTIDE SEQUENCE [LARGE SCALE GENOMIC DNA]</scope>
    <source>
        <strain evidence="6">K</strain>
    </source>
</reference>
<feature type="domain" description="HTH myb-type" evidence="5">
    <location>
        <begin position="65"/>
        <end position="120"/>
    </location>
</feature>
<keyword evidence="1" id="KW-0677">Repeat</keyword>
<evidence type="ECO:0000256" key="2">
    <source>
        <dbReference type="ARBA" id="ARBA00023125"/>
    </source>
</evidence>
<accession>A0A1J4JRP0</accession>
<dbReference type="PROSITE" id="PS51294">
    <property type="entry name" value="HTH_MYB"/>
    <property type="match status" value="2"/>
</dbReference>
<dbReference type="VEuPathDB" id="TrichDB:TRFO_33188"/>
<dbReference type="InterPro" id="IPR009057">
    <property type="entry name" value="Homeodomain-like_sf"/>
</dbReference>
<dbReference type="GO" id="GO:0000981">
    <property type="term" value="F:DNA-binding transcription factor activity, RNA polymerase II-specific"/>
    <property type="evidence" value="ECO:0007669"/>
    <property type="project" value="TreeGrafter"/>
</dbReference>
<dbReference type="FunFam" id="1.10.10.60:FF:000010">
    <property type="entry name" value="Transcriptional activator Myb isoform A"/>
    <property type="match status" value="1"/>
</dbReference>
<dbReference type="Proteomes" id="UP000179807">
    <property type="component" value="Unassembled WGS sequence"/>
</dbReference>
<dbReference type="OrthoDB" id="2143914at2759"/>
<dbReference type="SUPFAM" id="SSF46689">
    <property type="entry name" value="Homeodomain-like"/>
    <property type="match status" value="1"/>
</dbReference>
<dbReference type="CDD" id="cd00167">
    <property type="entry name" value="SANT"/>
    <property type="match status" value="2"/>
</dbReference>
<comment type="caution">
    <text evidence="6">The sequence shown here is derived from an EMBL/GenBank/DDBJ whole genome shotgun (WGS) entry which is preliminary data.</text>
</comment>
<feature type="domain" description="HTH myb-type" evidence="5">
    <location>
        <begin position="125"/>
        <end position="171"/>
    </location>
</feature>
<organism evidence="6 7">
    <name type="scientific">Tritrichomonas foetus</name>
    <dbReference type="NCBI Taxonomy" id="1144522"/>
    <lineage>
        <taxon>Eukaryota</taxon>
        <taxon>Metamonada</taxon>
        <taxon>Parabasalia</taxon>
        <taxon>Tritrichomonadida</taxon>
        <taxon>Tritrichomonadidae</taxon>
        <taxon>Tritrichomonas</taxon>
    </lineage>
</organism>
<evidence type="ECO:0000259" key="4">
    <source>
        <dbReference type="PROSITE" id="PS50090"/>
    </source>
</evidence>
<protein>
    <submittedName>
        <fullName evidence="6">Myb-like DNA-binding domain containing protein</fullName>
    </submittedName>
</protein>
<dbReference type="PANTHER" id="PTHR45614">
    <property type="entry name" value="MYB PROTEIN-RELATED"/>
    <property type="match status" value="1"/>
</dbReference>
<dbReference type="GO" id="GO:0000978">
    <property type="term" value="F:RNA polymerase II cis-regulatory region sequence-specific DNA binding"/>
    <property type="evidence" value="ECO:0007669"/>
    <property type="project" value="TreeGrafter"/>
</dbReference>
<name>A0A1J4JRP0_9EUKA</name>
<dbReference type="GeneID" id="94843641"/>
<dbReference type="SMART" id="SM00717">
    <property type="entry name" value="SANT"/>
    <property type="match status" value="2"/>
</dbReference>
<dbReference type="InterPro" id="IPR001005">
    <property type="entry name" value="SANT/Myb"/>
</dbReference>
<feature type="region of interest" description="Disordered" evidence="3">
    <location>
        <begin position="168"/>
        <end position="230"/>
    </location>
</feature>
<dbReference type="Pfam" id="PF00249">
    <property type="entry name" value="Myb_DNA-binding"/>
    <property type="match status" value="2"/>
</dbReference>
<evidence type="ECO:0000313" key="6">
    <source>
        <dbReference type="EMBL" id="OHT00198.1"/>
    </source>
</evidence>
<dbReference type="RefSeq" id="XP_068353334.1">
    <property type="nucleotide sequence ID" value="XM_068508937.1"/>
</dbReference>
<evidence type="ECO:0000313" key="7">
    <source>
        <dbReference type="Proteomes" id="UP000179807"/>
    </source>
</evidence>
<evidence type="ECO:0000256" key="3">
    <source>
        <dbReference type="SAM" id="MobiDB-lite"/>
    </source>
</evidence>
<dbReference type="EMBL" id="MLAK01000967">
    <property type="protein sequence ID" value="OHT00198.1"/>
    <property type="molecule type" value="Genomic_DNA"/>
</dbReference>
<dbReference type="PANTHER" id="PTHR45614:SF253">
    <property type="entry name" value="CHROMOSOME UNDETERMINED SCAFFOLD_38, WHOLE GENOME SHOTGUN SEQUENCE"/>
    <property type="match status" value="1"/>
</dbReference>
<dbReference type="GO" id="GO:0005634">
    <property type="term" value="C:nucleus"/>
    <property type="evidence" value="ECO:0007669"/>
    <property type="project" value="TreeGrafter"/>
</dbReference>
<dbReference type="PROSITE" id="PS50090">
    <property type="entry name" value="MYB_LIKE"/>
    <property type="match status" value="2"/>
</dbReference>
<sequence>MDPTLSTVPIPQSAGIPQPPPPACDETSAISVKDKTNEIGDPSNIINPVAINNSTPVNNPDQNDTNGHKKRKFTQEEDEIVRQLVNEHGPKQWDLIAKSLKNRTARQCRDRWKHYLSPTVSLREWTLEEDRLLLSYTQQFGPQWAALVKFFPGRTDINLKNRFNKLQRKSKKLSQMNPNVQIPTLPSPDHQQPVPPSGQPLQCPMPSLVKDGNKEASPPPPPPPPPPQET</sequence>
<dbReference type="InterPro" id="IPR017930">
    <property type="entry name" value="Myb_dom"/>
</dbReference>
<feature type="domain" description="Myb-like" evidence="4">
    <location>
        <begin position="65"/>
        <end position="116"/>
    </location>
</feature>
<evidence type="ECO:0000256" key="1">
    <source>
        <dbReference type="ARBA" id="ARBA00022737"/>
    </source>
</evidence>
<keyword evidence="7" id="KW-1185">Reference proteome</keyword>
<dbReference type="InterPro" id="IPR050560">
    <property type="entry name" value="MYB_TF"/>
</dbReference>
<feature type="compositionally biased region" description="Polar residues" evidence="3">
    <location>
        <begin position="173"/>
        <end position="184"/>
    </location>
</feature>
<feature type="compositionally biased region" description="Polar residues" evidence="3">
    <location>
        <begin position="44"/>
        <end position="65"/>
    </location>
</feature>
<feature type="domain" description="Myb-like" evidence="4">
    <location>
        <begin position="117"/>
        <end position="167"/>
    </location>
</feature>
<dbReference type="AlphaFoldDB" id="A0A1J4JRP0"/>
<feature type="compositionally biased region" description="Pro residues" evidence="3">
    <location>
        <begin position="217"/>
        <end position="230"/>
    </location>
</feature>
<evidence type="ECO:0000259" key="5">
    <source>
        <dbReference type="PROSITE" id="PS51294"/>
    </source>
</evidence>